<dbReference type="Gene3D" id="3.30.40.10">
    <property type="entry name" value="Zinc/RING finger domain, C3HC4 (zinc finger)"/>
    <property type="match status" value="1"/>
</dbReference>
<dbReference type="Gene3D" id="2.40.50.40">
    <property type="match status" value="1"/>
</dbReference>
<dbReference type="GO" id="GO:0006338">
    <property type="term" value="P:chromatin remodeling"/>
    <property type="evidence" value="ECO:0007669"/>
    <property type="project" value="UniProtKB-ARBA"/>
</dbReference>
<evidence type="ECO:0000259" key="2">
    <source>
        <dbReference type="PROSITE" id="PS50013"/>
    </source>
</evidence>
<evidence type="ECO:0000313" key="3">
    <source>
        <dbReference type="EMBL" id="RXK36455.1"/>
    </source>
</evidence>
<dbReference type="EMBL" id="SDIL01000097">
    <property type="protein sequence ID" value="RXK36455.1"/>
    <property type="molecule type" value="Genomic_DNA"/>
</dbReference>
<dbReference type="SMART" id="SM00298">
    <property type="entry name" value="CHROMO"/>
    <property type="match status" value="1"/>
</dbReference>
<feature type="compositionally biased region" description="Basic and acidic residues" evidence="1">
    <location>
        <begin position="572"/>
        <end position="588"/>
    </location>
</feature>
<dbReference type="InterPro" id="IPR011011">
    <property type="entry name" value="Znf_FYVE_PHD"/>
</dbReference>
<dbReference type="SUPFAM" id="SSF57903">
    <property type="entry name" value="FYVE/PHD zinc finger"/>
    <property type="match status" value="1"/>
</dbReference>
<protein>
    <recommendedName>
        <fullName evidence="2">Chromo domain-containing protein</fullName>
    </recommendedName>
</protein>
<feature type="region of interest" description="Disordered" evidence="1">
    <location>
        <begin position="458"/>
        <end position="479"/>
    </location>
</feature>
<dbReference type="AlphaFoldDB" id="A0A4Q1BFB7"/>
<feature type="compositionally biased region" description="Polar residues" evidence="1">
    <location>
        <begin position="561"/>
        <end position="571"/>
    </location>
</feature>
<feature type="region of interest" description="Disordered" evidence="1">
    <location>
        <begin position="704"/>
        <end position="755"/>
    </location>
</feature>
<feature type="compositionally biased region" description="Polar residues" evidence="1">
    <location>
        <begin position="73"/>
        <end position="86"/>
    </location>
</feature>
<dbReference type="STRING" id="5217.A0A4Q1BFB7"/>
<keyword evidence="4" id="KW-1185">Reference proteome</keyword>
<dbReference type="InterPro" id="IPR023780">
    <property type="entry name" value="Chromo_domain"/>
</dbReference>
<dbReference type="OrthoDB" id="2564331at2759"/>
<feature type="compositionally biased region" description="Low complexity" evidence="1">
    <location>
        <begin position="349"/>
        <end position="375"/>
    </location>
</feature>
<feature type="domain" description="Chromo" evidence="2">
    <location>
        <begin position="796"/>
        <end position="863"/>
    </location>
</feature>
<dbReference type="SUPFAM" id="SSF54160">
    <property type="entry name" value="Chromo domain-like"/>
    <property type="match status" value="1"/>
</dbReference>
<feature type="region of interest" description="Disordered" evidence="1">
    <location>
        <begin position="314"/>
        <end position="380"/>
    </location>
</feature>
<feature type="compositionally biased region" description="Low complexity" evidence="1">
    <location>
        <begin position="52"/>
        <end position="72"/>
    </location>
</feature>
<organism evidence="3 4">
    <name type="scientific">Tremella mesenterica</name>
    <name type="common">Jelly fungus</name>
    <dbReference type="NCBI Taxonomy" id="5217"/>
    <lineage>
        <taxon>Eukaryota</taxon>
        <taxon>Fungi</taxon>
        <taxon>Dikarya</taxon>
        <taxon>Basidiomycota</taxon>
        <taxon>Agaricomycotina</taxon>
        <taxon>Tremellomycetes</taxon>
        <taxon>Tremellales</taxon>
        <taxon>Tremellaceae</taxon>
        <taxon>Tremella</taxon>
    </lineage>
</organism>
<sequence>MSHHDAVEIHAGDIDEIEEDDVEVILCPLSISSHCLFPSSSSSAYSRFHSTRTDTSSYSSSVSTSTFHSTSTQNAPTSEETANLDNSPVDDISENGKDDRPDVPNLPDQTFFISHDPIGHFLDVENHGYCPEEFRTVEGDEIDIDSDLLDLISLPFSPSFSESGESSCFNTSTVKETLGSRLECTSSSLRNSSSVDDVSTFGNSITTRMVPIIPPATIIREVEGNEEEDDDGHGNGHGGSAEGLSKGIERTEAIEHGARNEREEMDELDEVDYCQKGNIGIERSMDDGLTNTILDVLTEKSIVLEDQLRKTEKLRKNEIGPSPSHSFGSSDLISSKSADDSMGGDSFGSHSSNNSNSSSSSNSFNSSNSSNSSNNPESLNRLNCSDLDCLDSTNESKEWDDLDCLEDDDVGINTNTDSSPHPTILYDGDQVDVSNHLRASVWDTQEGFEEDWECQSLNSGVESLPPSRSNSPSPLVDRVQGRTYESSCTSVSMNCREEETTQYGLQTPYSNSPSSIRSVDEISPIVQVSHSVNHKSPFESIVPSEYEHDHSTSPCPKRTKSTLAFSSLDSPSSDRFRVDSISEQESSRNRQTGIEGFKTVSKGNTREERPGNISNPIIVEEEQQSLREASVIPRQILPPSTGPQRSKTRWPPWGDNTIQSRMQEITCDTCQGRLHYACASLHDDDDMRGEPYSCPPCVTLYSMSSPSLSPSPTTPSNLPNLPNSSSSPSSSSNNLPSNSLISKSTSTTNTKSKNLVPRKIRGRIVPIAPHDRCIRPDCILRSRISLKRKRDDTELYYFERIIGRRVLHRLGNGKRVFEFLVKWEGWEIYDSTWEKSRNIPHVEVQHELFEIMAKRQGLEMMTRTCLLNEAEEWWDDMGELKRDKLEMLGVQPAPWWD</sequence>
<evidence type="ECO:0000313" key="4">
    <source>
        <dbReference type="Proteomes" id="UP000289152"/>
    </source>
</evidence>
<dbReference type="Proteomes" id="UP000289152">
    <property type="component" value="Unassembled WGS sequence"/>
</dbReference>
<feature type="region of interest" description="Disordered" evidence="1">
    <location>
        <begin position="52"/>
        <end position="106"/>
    </location>
</feature>
<dbReference type="InParanoid" id="A0A4Q1BFB7"/>
<reference evidence="3 4" key="1">
    <citation type="submission" date="2016-06" db="EMBL/GenBank/DDBJ databases">
        <title>Evolution of pathogenesis and genome organization in the Tremellales.</title>
        <authorList>
            <person name="Cuomo C."/>
            <person name="Litvintseva A."/>
            <person name="Heitman J."/>
            <person name="Chen Y."/>
            <person name="Sun S."/>
            <person name="Springer D."/>
            <person name="Dromer F."/>
            <person name="Young S."/>
            <person name="Zeng Q."/>
            <person name="Chapman S."/>
            <person name="Gujja S."/>
            <person name="Saif S."/>
            <person name="Birren B."/>
        </authorList>
    </citation>
    <scope>NUCLEOTIDE SEQUENCE [LARGE SCALE GENOMIC DNA]</scope>
    <source>
        <strain evidence="3 4">ATCC 28783</strain>
    </source>
</reference>
<feature type="compositionally biased region" description="Low complexity" evidence="1">
    <location>
        <begin position="463"/>
        <end position="475"/>
    </location>
</feature>
<proteinExistence type="predicted"/>
<feature type="compositionally biased region" description="Polar residues" evidence="1">
    <location>
        <begin position="323"/>
        <end position="336"/>
    </location>
</feature>
<name>A0A4Q1BFB7_TREME</name>
<dbReference type="InterPro" id="IPR013083">
    <property type="entry name" value="Znf_RING/FYVE/PHD"/>
</dbReference>
<dbReference type="InterPro" id="IPR000953">
    <property type="entry name" value="Chromo/chromo_shadow_dom"/>
</dbReference>
<evidence type="ECO:0000256" key="1">
    <source>
        <dbReference type="SAM" id="MobiDB-lite"/>
    </source>
</evidence>
<feature type="region of interest" description="Disordered" evidence="1">
    <location>
        <begin position="544"/>
        <end position="612"/>
    </location>
</feature>
<gene>
    <name evidence="3" type="ORF">M231_06299</name>
</gene>
<dbReference type="Pfam" id="PF00385">
    <property type="entry name" value="Chromo"/>
    <property type="match status" value="1"/>
</dbReference>
<accession>A0A4Q1BFB7</accession>
<feature type="region of interest" description="Disordered" evidence="1">
    <location>
        <begin position="225"/>
        <end position="249"/>
    </location>
</feature>
<dbReference type="VEuPathDB" id="FungiDB:TREMEDRAFT_62560"/>
<dbReference type="InterPro" id="IPR016197">
    <property type="entry name" value="Chromo-like_dom_sf"/>
</dbReference>
<comment type="caution">
    <text evidence="3">The sequence shown here is derived from an EMBL/GenBank/DDBJ whole genome shotgun (WGS) entry which is preliminary data.</text>
</comment>
<dbReference type="CDD" id="cd15489">
    <property type="entry name" value="PHD_SF"/>
    <property type="match status" value="1"/>
</dbReference>
<dbReference type="PROSITE" id="PS50013">
    <property type="entry name" value="CHROMO_2"/>
    <property type="match status" value="1"/>
</dbReference>